<gene>
    <name evidence="1" type="ORF">L6452_31243</name>
</gene>
<dbReference type="Proteomes" id="UP001055879">
    <property type="component" value="Linkage Group LG10"/>
</dbReference>
<reference evidence="1 2" key="2">
    <citation type="journal article" date="2022" name="Mol. Ecol. Resour.">
        <title>The genomes of chicory, endive, great burdock and yacon provide insights into Asteraceae paleo-polyploidization history and plant inulin production.</title>
        <authorList>
            <person name="Fan W."/>
            <person name="Wang S."/>
            <person name="Wang H."/>
            <person name="Wang A."/>
            <person name="Jiang F."/>
            <person name="Liu H."/>
            <person name="Zhao H."/>
            <person name="Xu D."/>
            <person name="Zhang Y."/>
        </authorList>
    </citation>
    <scope>NUCLEOTIDE SEQUENCE [LARGE SCALE GENOMIC DNA]</scope>
    <source>
        <strain evidence="2">cv. Niubang</strain>
    </source>
</reference>
<name>A0ACB8ZKV2_ARCLA</name>
<keyword evidence="2" id="KW-1185">Reference proteome</keyword>
<protein>
    <submittedName>
        <fullName evidence="1">Uncharacterized protein</fullName>
    </submittedName>
</protein>
<evidence type="ECO:0000313" key="1">
    <source>
        <dbReference type="EMBL" id="KAI3698131.1"/>
    </source>
</evidence>
<organism evidence="1 2">
    <name type="scientific">Arctium lappa</name>
    <name type="common">Greater burdock</name>
    <name type="synonym">Lappa major</name>
    <dbReference type="NCBI Taxonomy" id="4217"/>
    <lineage>
        <taxon>Eukaryota</taxon>
        <taxon>Viridiplantae</taxon>
        <taxon>Streptophyta</taxon>
        <taxon>Embryophyta</taxon>
        <taxon>Tracheophyta</taxon>
        <taxon>Spermatophyta</taxon>
        <taxon>Magnoliopsida</taxon>
        <taxon>eudicotyledons</taxon>
        <taxon>Gunneridae</taxon>
        <taxon>Pentapetalae</taxon>
        <taxon>asterids</taxon>
        <taxon>campanulids</taxon>
        <taxon>Asterales</taxon>
        <taxon>Asteraceae</taxon>
        <taxon>Carduoideae</taxon>
        <taxon>Cardueae</taxon>
        <taxon>Arctiinae</taxon>
        <taxon>Arctium</taxon>
    </lineage>
</organism>
<accession>A0ACB8ZKV2</accession>
<dbReference type="EMBL" id="CM042056">
    <property type="protein sequence ID" value="KAI3698131.1"/>
    <property type="molecule type" value="Genomic_DNA"/>
</dbReference>
<comment type="caution">
    <text evidence="1">The sequence shown here is derived from an EMBL/GenBank/DDBJ whole genome shotgun (WGS) entry which is preliminary data.</text>
</comment>
<evidence type="ECO:0000313" key="2">
    <source>
        <dbReference type="Proteomes" id="UP001055879"/>
    </source>
</evidence>
<reference evidence="2" key="1">
    <citation type="journal article" date="2022" name="Mol. Ecol. Resour.">
        <title>The genomes of chicory, endive, great burdock and yacon provide insights into Asteraceae palaeo-polyploidization history and plant inulin production.</title>
        <authorList>
            <person name="Fan W."/>
            <person name="Wang S."/>
            <person name="Wang H."/>
            <person name="Wang A."/>
            <person name="Jiang F."/>
            <person name="Liu H."/>
            <person name="Zhao H."/>
            <person name="Xu D."/>
            <person name="Zhang Y."/>
        </authorList>
    </citation>
    <scope>NUCLEOTIDE SEQUENCE [LARGE SCALE GENOMIC DNA]</scope>
    <source>
        <strain evidence="2">cv. Niubang</strain>
    </source>
</reference>
<proteinExistence type="predicted"/>
<sequence>MALPSICVKSEQSRATESNGDSIHERRGADSSKERRRQLISRERGGEVADGGEERQREHWRWVEGSTQHPSKNHKSSLEAQILLIIL</sequence>